<keyword evidence="3" id="KW-1185">Reference proteome</keyword>
<dbReference type="Proteomes" id="UP001595859">
    <property type="component" value="Unassembled WGS sequence"/>
</dbReference>
<evidence type="ECO:0000256" key="1">
    <source>
        <dbReference type="SAM" id="MobiDB-lite"/>
    </source>
</evidence>
<dbReference type="Gene3D" id="6.10.280.100">
    <property type="match status" value="1"/>
</dbReference>
<dbReference type="EMBL" id="JBHSIS010000002">
    <property type="protein sequence ID" value="MFC4852359.1"/>
    <property type="molecule type" value="Genomic_DNA"/>
</dbReference>
<evidence type="ECO:0000313" key="2">
    <source>
        <dbReference type="EMBL" id="MFC4852359.1"/>
    </source>
</evidence>
<evidence type="ECO:0008006" key="4">
    <source>
        <dbReference type="Google" id="ProtNLM"/>
    </source>
</evidence>
<feature type="compositionally biased region" description="Low complexity" evidence="1">
    <location>
        <begin position="33"/>
        <end position="44"/>
    </location>
</feature>
<protein>
    <recommendedName>
        <fullName evidence="4">Antitoxin protein of toxin-antitoxin system</fullName>
    </recommendedName>
</protein>
<reference evidence="3" key="1">
    <citation type="journal article" date="2019" name="Int. J. Syst. Evol. Microbiol.">
        <title>The Global Catalogue of Microorganisms (GCM) 10K type strain sequencing project: providing services to taxonomists for standard genome sequencing and annotation.</title>
        <authorList>
            <consortium name="The Broad Institute Genomics Platform"/>
            <consortium name="The Broad Institute Genome Sequencing Center for Infectious Disease"/>
            <person name="Wu L."/>
            <person name="Ma J."/>
        </authorList>
    </citation>
    <scope>NUCLEOTIDE SEQUENCE [LARGE SCALE GENOMIC DNA]</scope>
    <source>
        <strain evidence="3">ZS-22-S1</strain>
    </source>
</reference>
<organism evidence="2 3">
    <name type="scientific">Actinophytocola glycyrrhizae</name>
    <dbReference type="NCBI Taxonomy" id="2044873"/>
    <lineage>
        <taxon>Bacteria</taxon>
        <taxon>Bacillati</taxon>
        <taxon>Actinomycetota</taxon>
        <taxon>Actinomycetes</taxon>
        <taxon>Pseudonocardiales</taxon>
        <taxon>Pseudonocardiaceae</taxon>
    </lineage>
</organism>
<feature type="region of interest" description="Disordered" evidence="1">
    <location>
        <begin position="33"/>
        <end position="100"/>
    </location>
</feature>
<dbReference type="RefSeq" id="WP_378053999.1">
    <property type="nucleotide sequence ID" value="NZ_JBHSIS010000002.1"/>
</dbReference>
<comment type="caution">
    <text evidence="2">The sequence shown here is derived from an EMBL/GenBank/DDBJ whole genome shotgun (WGS) entry which is preliminary data.</text>
</comment>
<proteinExistence type="predicted"/>
<name>A0ABV9RTY3_9PSEU</name>
<sequence>MGLFDAVREKAAELLSGATDKVSELTGTDLADAQQNATDTAQNLGDTAQGYADTASGAGQDLAGNAADSAQNATDTATDTAFGAVADSPVGDYVDPRGQQ</sequence>
<evidence type="ECO:0000313" key="3">
    <source>
        <dbReference type="Proteomes" id="UP001595859"/>
    </source>
</evidence>
<accession>A0ABV9RTY3</accession>
<feature type="compositionally biased region" description="Low complexity" evidence="1">
    <location>
        <begin position="66"/>
        <end position="87"/>
    </location>
</feature>
<gene>
    <name evidence="2" type="ORF">ACFPCV_02505</name>
</gene>